<dbReference type="PANTHER" id="PTHR33540:SF2">
    <property type="entry name" value="TRNA THREONYLCARBAMOYLADENOSINE BIOSYNTHESIS PROTEIN TSAE"/>
    <property type="match status" value="1"/>
</dbReference>
<dbReference type="SUPFAM" id="SSF52540">
    <property type="entry name" value="P-loop containing nucleoside triphosphate hydrolases"/>
    <property type="match status" value="1"/>
</dbReference>
<comment type="subcellular location">
    <subcellularLocation>
        <location evidence="1">Cytoplasm</location>
    </subcellularLocation>
</comment>
<dbReference type="AlphaFoldDB" id="M1PCM2"/>
<dbReference type="OrthoDB" id="9799110at2"/>
<dbReference type="HOGENOM" id="CLU_087829_3_0_7"/>
<evidence type="ECO:0000256" key="3">
    <source>
        <dbReference type="ARBA" id="ARBA00019010"/>
    </source>
</evidence>
<organism evidence="11 12">
    <name type="scientific">Desulfocapsa sulfexigens (strain DSM 10523 / SB164P1)</name>
    <dbReference type="NCBI Taxonomy" id="1167006"/>
    <lineage>
        <taxon>Bacteria</taxon>
        <taxon>Pseudomonadati</taxon>
        <taxon>Thermodesulfobacteriota</taxon>
        <taxon>Desulfobulbia</taxon>
        <taxon>Desulfobulbales</taxon>
        <taxon>Desulfocapsaceae</taxon>
        <taxon>Desulfocapsa</taxon>
    </lineage>
</organism>
<evidence type="ECO:0000313" key="12">
    <source>
        <dbReference type="Proteomes" id="UP000011721"/>
    </source>
</evidence>
<evidence type="ECO:0000256" key="10">
    <source>
        <dbReference type="ARBA" id="ARBA00032441"/>
    </source>
</evidence>
<dbReference type="PANTHER" id="PTHR33540">
    <property type="entry name" value="TRNA THREONYLCARBAMOYLADENOSINE BIOSYNTHESIS PROTEIN TSAE"/>
    <property type="match status" value="1"/>
</dbReference>
<keyword evidence="6" id="KW-0479">Metal-binding</keyword>
<evidence type="ECO:0000256" key="4">
    <source>
        <dbReference type="ARBA" id="ARBA00022490"/>
    </source>
</evidence>
<evidence type="ECO:0000256" key="6">
    <source>
        <dbReference type="ARBA" id="ARBA00022723"/>
    </source>
</evidence>
<accession>M1PCM2</accession>
<dbReference type="eggNOG" id="COG0802">
    <property type="taxonomic scope" value="Bacteria"/>
</dbReference>
<dbReference type="STRING" id="1167006.UWK_02831"/>
<keyword evidence="9" id="KW-0460">Magnesium</keyword>
<dbReference type="Pfam" id="PF02367">
    <property type="entry name" value="TsaE"/>
    <property type="match status" value="1"/>
</dbReference>
<protein>
    <recommendedName>
        <fullName evidence="3">tRNA threonylcarbamoyladenosine biosynthesis protein TsaE</fullName>
    </recommendedName>
    <alternativeName>
        <fullName evidence="10">t(6)A37 threonylcarbamoyladenosine biosynthesis protein TsaE</fullName>
    </alternativeName>
</protein>
<evidence type="ECO:0000256" key="8">
    <source>
        <dbReference type="ARBA" id="ARBA00022840"/>
    </source>
</evidence>
<sequence>MTSITVYLNTVSETAKFGHILARLALPGDVICLSGDLGAGKTTLTQQLARGLEVPESCYVTSPSFSIMQEYPGRIPLYHFDFYRLSDETEVEDLGFEEFFYHSGLSVIEWSERAGSLIPDTRLLLKMTIENESARRVEIDFGNGSWEERLRSYLPPMI</sequence>
<keyword evidence="8" id="KW-0067">ATP-binding</keyword>
<dbReference type="GO" id="GO:0046872">
    <property type="term" value="F:metal ion binding"/>
    <property type="evidence" value="ECO:0007669"/>
    <property type="project" value="UniProtKB-KW"/>
</dbReference>
<dbReference type="EMBL" id="CP003985">
    <property type="protein sequence ID" value="AGF79362.1"/>
    <property type="molecule type" value="Genomic_DNA"/>
</dbReference>
<proteinExistence type="inferred from homology"/>
<dbReference type="GO" id="GO:0002949">
    <property type="term" value="P:tRNA threonylcarbamoyladenosine modification"/>
    <property type="evidence" value="ECO:0007669"/>
    <property type="project" value="InterPro"/>
</dbReference>
<comment type="similarity">
    <text evidence="2">Belongs to the TsaE family.</text>
</comment>
<reference evidence="12" key="1">
    <citation type="journal article" date="2013" name="Stand. Genomic Sci.">
        <title>Complete genome sequence of Desulfocapsa sulfexigens, a marine deltaproteobacterium specialized in disproportionating inorganic sulfur compounds.</title>
        <authorList>
            <person name="Finster K.W."/>
            <person name="Kjeldsen K.U."/>
            <person name="Kube M."/>
            <person name="Reinhardt R."/>
            <person name="Mussmann M."/>
            <person name="Amann R."/>
            <person name="Schreiber L."/>
        </authorList>
    </citation>
    <scope>NUCLEOTIDE SEQUENCE [LARGE SCALE GENOMIC DNA]</scope>
    <source>
        <strain evidence="12">DSM 10523 / SB164P1</strain>
    </source>
</reference>
<dbReference type="GO" id="GO:0005737">
    <property type="term" value="C:cytoplasm"/>
    <property type="evidence" value="ECO:0007669"/>
    <property type="project" value="UniProtKB-SubCell"/>
</dbReference>
<name>M1PCM2_DESSD</name>
<keyword evidence="12" id="KW-1185">Reference proteome</keyword>
<dbReference type="PATRIC" id="fig|1167006.5.peg.3059"/>
<dbReference type="InterPro" id="IPR003442">
    <property type="entry name" value="T6A_TsaE"/>
</dbReference>
<gene>
    <name evidence="11" type="ordered locus">UWK_02831</name>
</gene>
<dbReference type="InterPro" id="IPR027417">
    <property type="entry name" value="P-loop_NTPase"/>
</dbReference>
<evidence type="ECO:0000256" key="2">
    <source>
        <dbReference type="ARBA" id="ARBA00007599"/>
    </source>
</evidence>
<evidence type="ECO:0000256" key="9">
    <source>
        <dbReference type="ARBA" id="ARBA00022842"/>
    </source>
</evidence>
<dbReference type="Proteomes" id="UP000011721">
    <property type="component" value="Chromosome"/>
</dbReference>
<dbReference type="Gene3D" id="3.40.50.300">
    <property type="entry name" value="P-loop containing nucleotide triphosphate hydrolases"/>
    <property type="match status" value="1"/>
</dbReference>
<dbReference type="RefSeq" id="WP_015405048.1">
    <property type="nucleotide sequence ID" value="NC_020304.1"/>
</dbReference>
<evidence type="ECO:0000256" key="5">
    <source>
        <dbReference type="ARBA" id="ARBA00022694"/>
    </source>
</evidence>
<evidence type="ECO:0000313" key="11">
    <source>
        <dbReference type="EMBL" id="AGF79362.1"/>
    </source>
</evidence>
<keyword evidence="5" id="KW-0819">tRNA processing</keyword>
<dbReference type="GO" id="GO:0005524">
    <property type="term" value="F:ATP binding"/>
    <property type="evidence" value="ECO:0007669"/>
    <property type="project" value="UniProtKB-KW"/>
</dbReference>
<keyword evidence="7" id="KW-0547">Nucleotide-binding</keyword>
<evidence type="ECO:0000256" key="1">
    <source>
        <dbReference type="ARBA" id="ARBA00004496"/>
    </source>
</evidence>
<dbReference type="KEGG" id="dsf:UWK_02831"/>
<dbReference type="NCBIfam" id="TIGR00150">
    <property type="entry name" value="T6A_YjeE"/>
    <property type="match status" value="1"/>
</dbReference>
<keyword evidence="4" id="KW-0963">Cytoplasm</keyword>
<evidence type="ECO:0000256" key="7">
    <source>
        <dbReference type="ARBA" id="ARBA00022741"/>
    </source>
</evidence>